<proteinExistence type="predicted"/>
<reference evidence="1 2" key="1">
    <citation type="submission" date="2017-04" db="EMBL/GenBank/DDBJ databases">
        <title>Draft genome sequence of Tuber borchii Vittad., a whitish edible truffle.</title>
        <authorList>
            <consortium name="DOE Joint Genome Institute"/>
            <person name="Murat C."/>
            <person name="Kuo A."/>
            <person name="Barry K.W."/>
            <person name="Clum A."/>
            <person name="Dockter R.B."/>
            <person name="Fauchery L."/>
            <person name="Iotti M."/>
            <person name="Kohler A."/>
            <person name="Labutti K."/>
            <person name="Lindquist E.A."/>
            <person name="Lipzen A."/>
            <person name="Ohm R.A."/>
            <person name="Wang M."/>
            <person name="Grigoriev I.V."/>
            <person name="Zambonelli A."/>
            <person name="Martin F.M."/>
        </authorList>
    </citation>
    <scope>NUCLEOTIDE SEQUENCE [LARGE SCALE GENOMIC DNA]</scope>
    <source>
        <strain evidence="1 2">Tbo3840</strain>
    </source>
</reference>
<dbReference type="Proteomes" id="UP000244722">
    <property type="component" value="Unassembled WGS sequence"/>
</dbReference>
<protein>
    <submittedName>
        <fullName evidence="1">Uncharacterized protein</fullName>
    </submittedName>
</protein>
<evidence type="ECO:0000313" key="2">
    <source>
        <dbReference type="Proteomes" id="UP000244722"/>
    </source>
</evidence>
<gene>
    <name evidence="1" type="ORF">B9Z19DRAFT_1124577</name>
</gene>
<comment type="caution">
    <text evidence="1">The sequence shown here is derived from an EMBL/GenBank/DDBJ whole genome shotgun (WGS) entry which is preliminary data.</text>
</comment>
<dbReference type="AlphaFoldDB" id="A0A2T6ZWM5"/>
<keyword evidence="2" id="KW-1185">Reference proteome</keyword>
<dbReference type="OrthoDB" id="5367675at2759"/>
<organism evidence="1 2">
    <name type="scientific">Tuber borchii</name>
    <name type="common">White truffle</name>
    <dbReference type="NCBI Taxonomy" id="42251"/>
    <lineage>
        <taxon>Eukaryota</taxon>
        <taxon>Fungi</taxon>
        <taxon>Dikarya</taxon>
        <taxon>Ascomycota</taxon>
        <taxon>Pezizomycotina</taxon>
        <taxon>Pezizomycetes</taxon>
        <taxon>Pezizales</taxon>
        <taxon>Tuberaceae</taxon>
        <taxon>Tuber</taxon>
    </lineage>
</organism>
<accession>A0A2T6ZWM5</accession>
<dbReference type="EMBL" id="NESQ01000080">
    <property type="protein sequence ID" value="PUU79860.1"/>
    <property type="molecule type" value="Genomic_DNA"/>
</dbReference>
<evidence type="ECO:0000313" key="1">
    <source>
        <dbReference type="EMBL" id="PUU79860.1"/>
    </source>
</evidence>
<name>A0A2T6ZWM5_TUBBO</name>
<sequence length="286" mass="32360">MATVEDYHSWANRKEGRTKTDNGCISDDDKSHKKNTEWFFVNQDITHTEESSDDECIWDSTVNMYVEADTEEEEGSAVEKPQILGEEMAGHRKAICSDEAKLGNPDSLPVLRVIQGRGRTDFNATIGATTRRSTGTSNTAEEFFQIDSHGEHAPRTSCKVTLEDTQALGSSFEQIHIGDKGFHVALDKNYEMIFVTFGAGLKLIYRDKIREYVEKAMSWYIEEYASVNLPVIPKDTQYKEKSKMQTSTADTRSIRARIQKIVFEFSCIAMSSGHRPLRPAHSDNVR</sequence>